<protein>
    <submittedName>
        <fullName evidence="1">Uncharacterized protein</fullName>
    </submittedName>
</protein>
<organism evidence="1 2">
    <name type="scientific">Hypoxylon rubiginosum</name>
    <dbReference type="NCBI Taxonomy" id="110542"/>
    <lineage>
        <taxon>Eukaryota</taxon>
        <taxon>Fungi</taxon>
        <taxon>Dikarya</taxon>
        <taxon>Ascomycota</taxon>
        <taxon>Pezizomycotina</taxon>
        <taxon>Sordariomycetes</taxon>
        <taxon>Xylariomycetidae</taxon>
        <taxon>Xylariales</taxon>
        <taxon>Hypoxylaceae</taxon>
        <taxon>Hypoxylon</taxon>
    </lineage>
</organism>
<reference evidence="1 2" key="1">
    <citation type="journal article" date="2022" name="New Phytol.">
        <title>Ecological generalism drives hyperdiversity of secondary metabolite gene clusters in xylarialean endophytes.</title>
        <authorList>
            <person name="Franco M.E.E."/>
            <person name="Wisecaver J.H."/>
            <person name="Arnold A.E."/>
            <person name="Ju Y.M."/>
            <person name="Slot J.C."/>
            <person name="Ahrendt S."/>
            <person name="Moore L.P."/>
            <person name="Eastman K.E."/>
            <person name="Scott K."/>
            <person name="Konkel Z."/>
            <person name="Mondo S.J."/>
            <person name="Kuo A."/>
            <person name="Hayes R.D."/>
            <person name="Haridas S."/>
            <person name="Andreopoulos B."/>
            <person name="Riley R."/>
            <person name="LaButti K."/>
            <person name="Pangilinan J."/>
            <person name="Lipzen A."/>
            <person name="Amirebrahimi M."/>
            <person name="Yan J."/>
            <person name="Adam C."/>
            <person name="Keymanesh K."/>
            <person name="Ng V."/>
            <person name="Louie K."/>
            <person name="Northen T."/>
            <person name="Drula E."/>
            <person name="Henrissat B."/>
            <person name="Hsieh H.M."/>
            <person name="Youens-Clark K."/>
            <person name="Lutzoni F."/>
            <person name="Miadlikowska J."/>
            <person name="Eastwood D.C."/>
            <person name="Hamelin R.C."/>
            <person name="Grigoriev I.V."/>
            <person name="U'Ren J.M."/>
        </authorList>
    </citation>
    <scope>NUCLEOTIDE SEQUENCE [LARGE SCALE GENOMIC DNA]</scope>
    <source>
        <strain evidence="1 2">ER1909</strain>
    </source>
</reference>
<accession>A0ACC0DMG3</accession>
<keyword evidence="2" id="KW-1185">Reference proteome</keyword>
<dbReference type="Proteomes" id="UP001497680">
    <property type="component" value="Unassembled WGS sequence"/>
</dbReference>
<gene>
    <name evidence="1" type="ORF">F4821DRAFT_8616</name>
</gene>
<comment type="caution">
    <text evidence="1">The sequence shown here is derived from an EMBL/GenBank/DDBJ whole genome shotgun (WGS) entry which is preliminary data.</text>
</comment>
<dbReference type="EMBL" id="MU394280">
    <property type="protein sequence ID" value="KAI6093967.1"/>
    <property type="molecule type" value="Genomic_DNA"/>
</dbReference>
<evidence type="ECO:0000313" key="1">
    <source>
        <dbReference type="EMBL" id="KAI6093967.1"/>
    </source>
</evidence>
<proteinExistence type="predicted"/>
<sequence>MRYFRERFLAAVAVMAGFQLDVVTAEFEMALHGPYNYYSSSPILPRPWANQFTTWFANSAPILTTISTGVCNLTLRDYHAAMESPRGSPQALKMLSICNRHEACVYSQLAPSVQLNYQGASILLGLTPVILSTLGPTMAELALLSTHRPVLSLLISLGAPVYWVTRVFEFHDPRDAARGGRLIIRKKGPRIAILISIVQYVLAAMAAANFISTMVEIGRKTTLAWACTTAFAPLLWSTLAAFVNVIATASNLVIERASKPKDSQCNKTSRKDRQRCRGKLSCKCTSAPFRKTLRRLVASETTICANREVYYDSKKKGEEVPKLAMFLFVAAGCMSFFLFLFGTAIFAALQFVTFIDAFKRILVRLIASTIVCRLILLMELAGLRRTNDVAVK</sequence>
<evidence type="ECO:0000313" key="2">
    <source>
        <dbReference type="Proteomes" id="UP001497680"/>
    </source>
</evidence>
<name>A0ACC0DMG3_9PEZI</name>